<accession>A0A835LH26</accession>
<dbReference type="Proteomes" id="UP000631114">
    <property type="component" value="Unassembled WGS sequence"/>
</dbReference>
<gene>
    <name evidence="4" type="ORF">IFM89_038433</name>
</gene>
<evidence type="ECO:0000259" key="3">
    <source>
        <dbReference type="Pfam" id="PF03168"/>
    </source>
</evidence>
<sequence>MSKMEEVSLKPKTISDPMELEAAHDKKPRNNRRRCCLITTATILLSQILLFTILGLTIFKVKDPTTTLVSTTISGVSPRVDLPTLKVEMNITLDLKLSVHNPNHYSFKHGTGYSQVYYQNDEVANVDIAPGNIGEKESSGIDATVIVAAQNFTSNTSGLISDVMAGMMSFDVETRLPGRVKILFIKKHVVTISCHLATWMFSLLI</sequence>
<feature type="domain" description="Late embryogenesis abundant protein LEA-2 subgroup" evidence="3">
    <location>
        <begin position="96"/>
        <end position="194"/>
    </location>
</feature>
<evidence type="ECO:0000313" key="4">
    <source>
        <dbReference type="EMBL" id="KAF9595298.1"/>
    </source>
</evidence>
<protein>
    <recommendedName>
        <fullName evidence="3">Late embryogenesis abundant protein LEA-2 subgroup domain-containing protein</fullName>
    </recommendedName>
</protein>
<name>A0A835LH26_9MAGN</name>
<evidence type="ECO:0000256" key="1">
    <source>
        <dbReference type="SAM" id="MobiDB-lite"/>
    </source>
</evidence>
<keyword evidence="5" id="KW-1185">Reference proteome</keyword>
<dbReference type="InterPro" id="IPR055301">
    <property type="entry name" value="Lea14-like_2"/>
</dbReference>
<keyword evidence="2" id="KW-0812">Transmembrane</keyword>
<dbReference type="InterPro" id="IPR004864">
    <property type="entry name" value="LEA_2"/>
</dbReference>
<reference evidence="4 5" key="1">
    <citation type="submission" date="2020-10" db="EMBL/GenBank/DDBJ databases">
        <title>The Coptis chinensis genome and diversification of protoberbering-type alkaloids.</title>
        <authorList>
            <person name="Wang B."/>
            <person name="Shu S."/>
            <person name="Song C."/>
            <person name="Liu Y."/>
        </authorList>
    </citation>
    <scope>NUCLEOTIDE SEQUENCE [LARGE SCALE GENOMIC DNA]</scope>
    <source>
        <strain evidence="4">HL-2020</strain>
        <tissue evidence="4">Leaf</tissue>
    </source>
</reference>
<comment type="caution">
    <text evidence="4">The sequence shown here is derived from an EMBL/GenBank/DDBJ whole genome shotgun (WGS) entry which is preliminary data.</text>
</comment>
<dbReference type="PANTHER" id="PTHR31852">
    <property type="entry name" value="LATE EMBRYOGENESIS ABUNDANT (LEA) HYDROXYPROLINE-RICH GLYCOPROTEIN FAMILY"/>
    <property type="match status" value="1"/>
</dbReference>
<dbReference type="Gene3D" id="2.60.40.1820">
    <property type="match status" value="1"/>
</dbReference>
<dbReference type="EMBL" id="JADFTS010000008">
    <property type="protein sequence ID" value="KAF9595298.1"/>
    <property type="molecule type" value="Genomic_DNA"/>
</dbReference>
<keyword evidence="2" id="KW-0472">Membrane</keyword>
<dbReference type="AlphaFoldDB" id="A0A835LH26"/>
<proteinExistence type="predicted"/>
<evidence type="ECO:0000256" key="2">
    <source>
        <dbReference type="SAM" id="Phobius"/>
    </source>
</evidence>
<dbReference type="Pfam" id="PF03168">
    <property type="entry name" value="LEA_2"/>
    <property type="match status" value="1"/>
</dbReference>
<keyword evidence="2" id="KW-1133">Transmembrane helix</keyword>
<feature type="transmembrane region" description="Helical" evidence="2">
    <location>
        <begin position="35"/>
        <end position="59"/>
    </location>
</feature>
<organism evidence="4 5">
    <name type="scientific">Coptis chinensis</name>
    <dbReference type="NCBI Taxonomy" id="261450"/>
    <lineage>
        <taxon>Eukaryota</taxon>
        <taxon>Viridiplantae</taxon>
        <taxon>Streptophyta</taxon>
        <taxon>Embryophyta</taxon>
        <taxon>Tracheophyta</taxon>
        <taxon>Spermatophyta</taxon>
        <taxon>Magnoliopsida</taxon>
        <taxon>Ranunculales</taxon>
        <taxon>Ranunculaceae</taxon>
        <taxon>Coptidoideae</taxon>
        <taxon>Coptis</taxon>
    </lineage>
</organism>
<evidence type="ECO:0000313" key="5">
    <source>
        <dbReference type="Proteomes" id="UP000631114"/>
    </source>
</evidence>
<dbReference type="SUPFAM" id="SSF117070">
    <property type="entry name" value="LEA14-like"/>
    <property type="match status" value="1"/>
</dbReference>
<dbReference type="OrthoDB" id="1910624at2759"/>
<feature type="region of interest" description="Disordered" evidence="1">
    <location>
        <begin position="1"/>
        <end position="27"/>
    </location>
</feature>